<evidence type="ECO:0008006" key="3">
    <source>
        <dbReference type="Google" id="ProtNLM"/>
    </source>
</evidence>
<evidence type="ECO:0000313" key="1">
    <source>
        <dbReference type="EMBL" id="KAH0456058.1"/>
    </source>
</evidence>
<comment type="caution">
    <text evidence="1">The sequence shown here is derived from an EMBL/GenBank/DDBJ whole genome shotgun (WGS) entry which is preliminary data.</text>
</comment>
<dbReference type="InterPro" id="IPR040256">
    <property type="entry name" value="At4g02000-like"/>
</dbReference>
<protein>
    <recommendedName>
        <fullName evidence="3">DUF4283 domain-containing protein</fullName>
    </recommendedName>
</protein>
<keyword evidence="2" id="KW-1185">Reference proteome</keyword>
<accession>A0AAV7GK34</accession>
<sequence>MEVKNPLSGQTLKTDTVTTSGSRPFVARILIELDVTKKISDKIWVGSENSGYIQSVILDDLPYYCVHCNSLGHLKEECHILHPQLNLAAKPLPVRRMDPLSSDPSDLAGIIVPTVTPVMPVEGAAYEVITPVVADLVENLSTVVLPVSPIGLFNENVAVEPEPNQCLVNSVAGPFVSPASLVPPMNSISVGEVRNLIENNCAVNLTASPSCADVVADSSDLSVNVVSGDGVPVSPNHAMVDCVGPSRDVASSFVNLAWDVASPYVNVELDLFLIVNELEGNAKYVNIPISVMSNTDLKAHVAWSMNNSILVQSDWLKLDESLSMPCVGEEEDFGDHVNDDMYSFMVGCVVDQAVLNGDAKRRKSKTKK</sequence>
<proteinExistence type="predicted"/>
<gene>
    <name evidence="1" type="ORF">IEQ34_013965</name>
</gene>
<dbReference type="EMBL" id="JAGFBR010000013">
    <property type="protein sequence ID" value="KAH0456058.1"/>
    <property type="molecule type" value="Genomic_DNA"/>
</dbReference>
<evidence type="ECO:0000313" key="2">
    <source>
        <dbReference type="Proteomes" id="UP000775213"/>
    </source>
</evidence>
<dbReference type="PANTHER" id="PTHR31286:SF165">
    <property type="entry name" value="DUF4283 DOMAIN-CONTAINING PROTEIN"/>
    <property type="match status" value="1"/>
</dbReference>
<organism evidence="1 2">
    <name type="scientific">Dendrobium chrysotoxum</name>
    <name type="common">Orchid</name>
    <dbReference type="NCBI Taxonomy" id="161865"/>
    <lineage>
        <taxon>Eukaryota</taxon>
        <taxon>Viridiplantae</taxon>
        <taxon>Streptophyta</taxon>
        <taxon>Embryophyta</taxon>
        <taxon>Tracheophyta</taxon>
        <taxon>Spermatophyta</taxon>
        <taxon>Magnoliopsida</taxon>
        <taxon>Liliopsida</taxon>
        <taxon>Asparagales</taxon>
        <taxon>Orchidaceae</taxon>
        <taxon>Epidendroideae</taxon>
        <taxon>Malaxideae</taxon>
        <taxon>Dendrobiinae</taxon>
        <taxon>Dendrobium</taxon>
    </lineage>
</organism>
<name>A0AAV7GK34_DENCH</name>
<dbReference type="PANTHER" id="PTHR31286">
    <property type="entry name" value="GLYCINE-RICH CELL WALL STRUCTURAL PROTEIN 1.8-LIKE"/>
    <property type="match status" value="1"/>
</dbReference>
<reference evidence="1 2" key="1">
    <citation type="journal article" date="2021" name="Hortic Res">
        <title>Chromosome-scale assembly of the Dendrobium chrysotoxum genome enhances the understanding of orchid evolution.</title>
        <authorList>
            <person name="Zhang Y."/>
            <person name="Zhang G.Q."/>
            <person name="Zhang D."/>
            <person name="Liu X.D."/>
            <person name="Xu X.Y."/>
            <person name="Sun W.H."/>
            <person name="Yu X."/>
            <person name="Zhu X."/>
            <person name="Wang Z.W."/>
            <person name="Zhao X."/>
            <person name="Zhong W.Y."/>
            <person name="Chen H."/>
            <person name="Yin W.L."/>
            <person name="Huang T."/>
            <person name="Niu S.C."/>
            <person name="Liu Z.J."/>
        </authorList>
    </citation>
    <scope>NUCLEOTIDE SEQUENCE [LARGE SCALE GENOMIC DNA]</scope>
    <source>
        <strain evidence="1">Lindl</strain>
    </source>
</reference>
<dbReference type="AlphaFoldDB" id="A0AAV7GK34"/>
<dbReference type="Proteomes" id="UP000775213">
    <property type="component" value="Unassembled WGS sequence"/>
</dbReference>